<keyword evidence="5" id="KW-1133">Transmembrane helix</keyword>
<dbReference type="EC" id="2.3.1.-" evidence="8"/>
<dbReference type="RefSeq" id="WP_340277625.1">
    <property type="nucleotide sequence ID" value="NZ_JBAKIA010000029.1"/>
</dbReference>
<keyword evidence="9" id="KW-1185">Reference proteome</keyword>
<feature type="transmembrane region" description="Helical" evidence="5">
    <location>
        <begin position="361"/>
        <end position="384"/>
    </location>
</feature>
<accession>A0ABU8TRN2</accession>
<keyword evidence="3 4" id="KW-0012">Acyltransferase</keyword>
<evidence type="ECO:0000256" key="4">
    <source>
        <dbReference type="RuleBase" id="RU003557"/>
    </source>
</evidence>
<comment type="caution">
    <text evidence="8">The sequence shown here is derived from an EMBL/GenBank/DDBJ whole genome shotgun (WGS) entry which is preliminary data.</text>
</comment>
<dbReference type="CDD" id="cd00751">
    <property type="entry name" value="thiolase"/>
    <property type="match status" value="1"/>
</dbReference>
<evidence type="ECO:0000313" key="8">
    <source>
        <dbReference type="EMBL" id="MEJ8476830.1"/>
    </source>
</evidence>
<evidence type="ECO:0000256" key="3">
    <source>
        <dbReference type="ARBA" id="ARBA00023315"/>
    </source>
</evidence>
<proteinExistence type="inferred from homology"/>
<name>A0ABU8TRN2_9HYPH</name>
<dbReference type="EMBL" id="JBAKIA010000029">
    <property type="protein sequence ID" value="MEJ8476830.1"/>
    <property type="molecule type" value="Genomic_DNA"/>
</dbReference>
<dbReference type="PIRSF" id="PIRSF000429">
    <property type="entry name" value="Ac-CoA_Ac_transf"/>
    <property type="match status" value="1"/>
</dbReference>
<evidence type="ECO:0000259" key="6">
    <source>
        <dbReference type="Pfam" id="PF00108"/>
    </source>
</evidence>
<organism evidence="8 9">
    <name type="scientific">Roseibium algae</name>
    <dbReference type="NCBI Taxonomy" id="3123038"/>
    <lineage>
        <taxon>Bacteria</taxon>
        <taxon>Pseudomonadati</taxon>
        <taxon>Pseudomonadota</taxon>
        <taxon>Alphaproteobacteria</taxon>
        <taxon>Hyphomicrobiales</taxon>
        <taxon>Stappiaceae</taxon>
        <taxon>Roseibium</taxon>
    </lineage>
</organism>
<feature type="domain" description="Thiolase C-terminal" evidence="7">
    <location>
        <begin position="280"/>
        <end position="379"/>
    </location>
</feature>
<dbReference type="GO" id="GO:0016746">
    <property type="term" value="F:acyltransferase activity"/>
    <property type="evidence" value="ECO:0007669"/>
    <property type="project" value="UniProtKB-KW"/>
</dbReference>
<dbReference type="PANTHER" id="PTHR18919:SF107">
    <property type="entry name" value="ACETYL-COA ACETYLTRANSFERASE, CYTOSOLIC"/>
    <property type="match status" value="1"/>
</dbReference>
<dbReference type="InterPro" id="IPR002155">
    <property type="entry name" value="Thiolase"/>
</dbReference>
<dbReference type="InterPro" id="IPR020616">
    <property type="entry name" value="Thiolase_N"/>
</dbReference>
<feature type="domain" description="Thiolase N-terminal" evidence="6">
    <location>
        <begin position="5"/>
        <end position="248"/>
    </location>
</feature>
<dbReference type="InterPro" id="IPR020617">
    <property type="entry name" value="Thiolase_C"/>
</dbReference>
<dbReference type="PANTHER" id="PTHR18919">
    <property type="entry name" value="ACETYL-COA C-ACYLTRANSFERASE"/>
    <property type="match status" value="1"/>
</dbReference>
<dbReference type="SUPFAM" id="SSF53901">
    <property type="entry name" value="Thiolase-like"/>
    <property type="match status" value="2"/>
</dbReference>
<dbReference type="Pfam" id="PF02803">
    <property type="entry name" value="Thiolase_C"/>
    <property type="match status" value="1"/>
</dbReference>
<evidence type="ECO:0000256" key="2">
    <source>
        <dbReference type="ARBA" id="ARBA00022679"/>
    </source>
</evidence>
<keyword evidence="5" id="KW-0812">Transmembrane</keyword>
<dbReference type="Pfam" id="PF00108">
    <property type="entry name" value="Thiolase_N"/>
    <property type="match status" value="1"/>
</dbReference>
<dbReference type="PROSITE" id="PS00737">
    <property type="entry name" value="THIOLASE_2"/>
    <property type="match status" value="1"/>
</dbReference>
<evidence type="ECO:0000259" key="7">
    <source>
        <dbReference type="Pfam" id="PF02803"/>
    </source>
</evidence>
<dbReference type="Proteomes" id="UP001385499">
    <property type="component" value="Unassembled WGS sequence"/>
</dbReference>
<evidence type="ECO:0000256" key="1">
    <source>
        <dbReference type="ARBA" id="ARBA00010982"/>
    </source>
</evidence>
<dbReference type="Gene3D" id="3.40.47.10">
    <property type="match status" value="1"/>
</dbReference>
<reference evidence="8 9" key="1">
    <citation type="submission" date="2024-02" db="EMBL/GenBank/DDBJ databases">
        <title>Roseibium algae sp. nov., isolated from marine alga (Grateloupia sp.), showing potential in myo-inositol conversion.</title>
        <authorList>
            <person name="Wang Y."/>
        </authorList>
    </citation>
    <scope>NUCLEOTIDE SEQUENCE [LARGE SCALE GENOMIC DNA]</scope>
    <source>
        <strain evidence="8 9">H3510</strain>
    </source>
</reference>
<keyword evidence="5" id="KW-0472">Membrane</keyword>
<gene>
    <name evidence="8" type="ORF">V6575_22365</name>
</gene>
<dbReference type="NCBIfam" id="TIGR01930">
    <property type="entry name" value="AcCoA-C-Actrans"/>
    <property type="match status" value="1"/>
</dbReference>
<comment type="similarity">
    <text evidence="1 4">Belongs to the thiolase-like superfamily. Thiolase family.</text>
</comment>
<evidence type="ECO:0000256" key="5">
    <source>
        <dbReference type="SAM" id="Phobius"/>
    </source>
</evidence>
<dbReference type="InterPro" id="IPR020613">
    <property type="entry name" value="Thiolase_CS"/>
</dbReference>
<keyword evidence="2 4" id="KW-0808">Transferase</keyword>
<dbReference type="InterPro" id="IPR016039">
    <property type="entry name" value="Thiolase-like"/>
</dbReference>
<sequence>MTEDVLILAARRTAVAPRGGVFRNLQADELAAPVIEALLSDAGLGKDAVDHVIFGNALYGGGNPARMAALRAGLPEHIPAMTLDSQCCSGMDAILQACHLVRAGAARCVIAGGMESFSRSPIRMHRPLIAGEKPVEYTRPPFSPDPAMDPDMTEAAAALAAELSIPRESQAAYAVRSHEKAMAAWRAGELLEELVTVPGAVLDYDAFTRSLDFRTAMRAPVLAGDRATGVSVATAAVEADGGAAVIVAHPDLVTTAIARSSRVAPVIFRGGLTRGGSSAQPALVPVACLQELLQRLDLSVADIETYELMEAYAAQAMATSDLLGLPSDRINLGGGALSRGHPIGASGAILVVRLFQQLSGLASGISGIGLIAGVGGLGVCLCLGS</sequence>
<protein>
    <submittedName>
        <fullName evidence="8">Thiolase family protein</fullName>
        <ecNumber evidence="8">2.3.1.-</ecNumber>
    </submittedName>
</protein>
<evidence type="ECO:0000313" key="9">
    <source>
        <dbReference type="Proteomes" id="UP001385499"/>
    </source>
</evidence>